<evidence type="ECO:0000256" key="6">
    <source>
        <dbReference type="PIRSR" id="PIRSR017269-1"/>
    </source>
</evidence>
<evidence type="ECO:0000256" key="3">
    <source>
        <dbReference type="ARBA" id="ARBA00022691"/>
    </source>
</evidence>
<dbReference type="Proteomes" id="UP000240042">
    <property type="component" value="Unassembled WGS sequence"/>
</dbReference>
<comment type="function">
    <text evidence="5">Catalyzes the S-adenosyl-L-methionine-dependent formation of N(1)-methyladenine at position 58 (m1A58) in tRNA.</text>
</comment>
<gene>
    <name evidence="8" type="ORF">SAMN02745150_00974</name>
</gene>
<accession>A0A1I1ECW7</accession>
<comment type="subunit">
    <text evidence="5">Homotetramer composed of a dimer of dimers.</text>
</comment>
<organism evidence="8 9">
    <name type="scientific">Brevinema andersonii</name>
    <dbReference type="NCBI Taxonomy" id="34097"/>
    <lineage>
        <taxon>Bacteria</taxon>
        <taxon>Pseudomonadati</taxon>
        <taxon>Spirochaetota</taxon>
        <taxon>Spirochaetia</taxon>
        <taxon>Brevinematales</taxon>
        <taxon>Brevinemataceae</taxon>
        <taxon>Brevinema</taxon>
    </lineage>
</organism>
<proteinExistence type="inferred from homology"/>
<dbReference type="PANTHER" id="PTHR12133">
    <property type="entry name" value="TRNA (ADENINE(58)-N(1))-METHYLTRANSFERASE"/>
    <property type="match status" value="1"/>
</dbReference>
<dbReference type="Gene3D" id="3.40.50.150">
    <property type="entry name" value="Vaccinia Virus protein VP39"/>
    <property type="match status" value="1"/>
</dbReference>
<evidence type="ECO:0000256" key="1">
    <source>
        <dbReference type="ARBA" id="ARBA00022603"/>
    </source>
</evidence>
<keyword evidence="9" id="KW-1185">Reference proteome</keyword>
<evidence type="ECO:0000256" key="5">
    <source>
        <dbReference type="PIRNR" id="PIRNR017269"/>
    </source>
</evidence>
<evidence type="ECO:0000313" key="8">
    <source>
        <dbReference type="EMBL" id="SFB82820.1"/>
    </source>
</evidence>
<feature type="binding site" evidence="6">
    <location>
        <position position="131"/>
    </location>
    <ligand>
        <name>S-adenosyl-L-methionine</name>
        <dbReference type="ChEBI" id="CHEBI:59789"/>
    </ligand>
</feature>
<dbReference type="InterPro" id="IPR049470">
    <property type="entry name" value="TRM61_C"/>
</dbReference>
<feature type="domain" description="tRNA (adenine(58)-N(1))-methyltransferase catalytic subunit TRM61 C-terminal" evidence="7">
    <location>
        <begin position="73"/>
        <end position="227"/>
    </location>
</feature>
<dbReference type="STRING" id="34097.SAMN02745150_00974"/>
<evidence type="ECO:0000259" key="7">
    <source>
        <dbReference type="Pfam" id="PF08704"/>
    </source>
</evidence>
<comment type="similarity">
    <text evidence="5">Belongs to the class I-like SAM-binding methyltransferase superfamily. TRM61 family.</text>
</comment>
<keyword evidence="2 5" id="KW-0808">Transferase</keyword>
<dbReference type="OrthoDB" id="9781391at2"/>
<dbReference type="RefSeq" id="WP_159428186.1">
    <property type="nucleotide sequence ID" value="NZ_FOKY01000008.1"/>
</dbReference>
<feature type="binding site" evidence="6">
    <location>
        <position position="173"/>
    </location>
    <ligand>
        <name>S-adenosyl-L-methionine</name>
        <dbReference type="ChEBI" id="CHEBI:59789"/>
    </ligand>
</feature>
<sequence>MNNELLPGDLIYLAHEKTSFLVHFMPNGSISTHKGEIKFSDELAFGQSIQSSSGETFTILQPSLSDTIMKAKRATTISYPKDIGAVIMETNIYSGAKVLEIGTGSAAFSIAISSILGETGCIYSFERRSEHLEVAMKNFSRLARFENAKFILKDDIAEKGFELDIQVDTAYIDVPDPISLLPHVHSILKGGGHAAFIMPCTEQLSSIVRELPDAGFTRIRIKELLERGIRPTPGRLRPNNRMIAHTVYLLFAQKGNQYTVMNNRTLRKNNFIAENIN</sequence>
<keyword evidence="4 5" id="KW-0819">tRNA processing</keyword>
<keyword evidence="1 5" id="KW-0489">Methyltransferase</keyword>
<dbReference type="Pfam" id="PF08704">
    <property type="entry name" value="GCD14"/>
    <property type="match status" value="1"/>
</dbReference>
<evidence type="ECO:0000313" key="9">
    <source>
        <dbReference type="Proteomes" id="UP000240042"/>
    </source>
</evidence>
<feature type="binding site" evidence="6">
    <location>
        <position position="126"/>
    </location>
    <ligand>
        <name>S-adenosyl-L-methionine</name>
        <dbReference type="ChEBI" id="CHEBI:59789"/>
    </ligand>
</feature>
<dbReference type="InterPro" id="IPR014816">
    <property type="entry name" value="tRNA_MeTrfase_Gcd14"/>
</dbReference>
<evidence type="ECO:0000256" key="2">
    <source>
        <dbReference type="ARBA" id="ARBA00022679"/>
    </source>
</evidence>
<evidence type="ECO:0000256" key="4">
    <source>
        <dbReference type="ARBA" id="ARBA00022694"/>
    </source>
</evidence>
<dbReference type="InterPro" id="IPR029063">
    <property type="entry name" value="SAM-dependent_MTases_sf"/>
</dbReference>
<dbReference type="CDD" id="cd02440">
    <property type="entry name" value="AdoMet_MTases"/>
    <property type="match status" value="1"/>
</dbReference>
<dbReference type="PROSITE" id="PS51620">
    <property type="entry name" value="SAM_TRM61"/>
    <property type="match status" value="1"/>
</dbReference>
<dbReference type="AlphaFoldDB" id="A0A1I1ECW7"/>
<reference evidence="9" key="1">
    <citation type="submission" date="2016-10" db="EMBL/GenBank/DDBJ databases">
        <authorList>
            <person name="Varghese N."/>
            <person name="Submissions S."/>
        </authorList>
    </citation>
    <scope>NUCLEOTIDE SEQUENCE [LARGE SCALE GENOMIC DNA]</scope>
    <source>
        <strain evidence="9">ATCC 43811</strain>
    </source>
</reference>
<dbReference type="GO" id="GO:0030488">
    <property type="term" value="P:tRNA methylation"/>
    <property type="evidence" value="ECO:0007669"/>
    <property type="project" value="InterPro"/>
</dbReference>
<dbReference type="EC" id="2.1.1.220" evidence="5"/>
<feature type="binding site" evidence="6">
    <location>
        <position position="155"/>
    </location>
    <ligand>
        <name>S-adenosyl-L-methionine</name>
        <dbReference type="ChEBI" id="CHEBI:59789"/>
    </ligand>
</feature>
<dbReference type="PANTHER" id="PTHR12133:SF1">
    <property type="entry name" value="TRNA (ADENINE(58)-N(1))-METHYLTRANSFERASE, MITOCHONDRIAL"/>
    <property type="match status" value="1"/>
</dbReference>
<name>A0A1I1ECW7_BREAD</name>
<dbReference type="EMBL" id="FOKY01000008">
    <property type="protein sequence ID" value="SFB82820.1"/>
    <property type="molecule type" value="Genomic_DNA"/>
</dbReference>
<protein>
    <recommendedName>
        <fullName evidence="5">tRNA (adenine(58)-N(1))-methyltransferase TrmI</fullName>
        <ecNumber evidence="5">2.1.1.220</ecNumber>
    </recommendedName>
</protein>
<keyword evidence="3 5" id="KW-0949">S-adenosyl-L-methionine</keyword>
<dbReference type="SUPFAM" id="SSF53335">
    <property type="entry name" value="S-adenosyl-L-methionine-dependent methyltransferases"/>
    <property type="match status" value="1"/>
</dbReference>
<dbReference type="GO" id="GO:0031515">
    <property type="term" value="C:tRNA (m1A) methyltransferase complex"/>
    <property type="evidence" value="ECO:0007669"/>
    <property type="project" value="UniProtKB-UniRule"/>
</dbReference>
<dbReference type="GO" id="GO:0160107">
    <property type="term" value="F:tRNA (adenine(58)-N1)-methyltransferase activity"/>
    <property type="evidence" value="ECO:0007669"/>
    <property type="project" value="UniProtKB-EC"/>
</dbReference>
<dbReference type="PIRSF" id="PIRSF017269">
    <property type="entry name" value="GCD14"/>
    <property type="match status" value="1"/>
</dbReference>
<comment type="catalytic activity">
    <reaction evidence="5">
        <text>adenosine(58) in tRNA + S-adenosyl-L-methionine = N(1)-methyladenosine(58) in tRNA + S-adenosyl-L-homocysteine + H(+)</text>
        <dbReference type="Rhea" id="RHEA:43152"/>
        <dbReference type="Rhea" id="RHEA-COMP:10365"/>
        <dbReference type="Rhea" id="RHEA-COMP:10366"/>
        <dbReference type="ChEBI" id="CHEBI:15378"/>
        <dbReference type="ChEBI" id="CHEBI:57856"/>
        <dbReference type="ChEBI" id="CHEBI:59789"/>
        <dbReference type="ChEBI" id="CHEBI:74411"/>
        <dbReference type="ChEBI" id="CHEBI:74491"/>
        <dbReference type="EC" id="2.1.1.220"/>
    </reaction>
</comment>
<dbReference type="Gene3D" id="3.10.330.20">
    <property type="match status" value="1"/>
</dbReference>